<dbReference type="Pfam" id="PF24729">
    <property type="entry name" value="Acb2_Tad1_hairpin"/>
    <property type="match status" value="1"/>
</dbReference>
<evidence type="ECO:0000313" key="4">
    <source>
        <dbReference type="Proteomes" id="UP000190074"/>
    </source>
</evidence>
<dbReference type="Proteomes" id="UP000190074">
    <property type="component" value="Unassembled WGS sequence"/>
</dbReference>
<dbReference type="EMBL" id="FVGW01000002">
    <property type="protein sequence ID" value="SKL84318.1"/>
    <property type="molecule type" value="Genomic_DNA"/>
</dbReference>
<sequence length="113" mass="11964">MSHATPSSRADIDQRFNYHLSGEDRVVTLDYVRGQCAHIAHCLDEVLPPGREKSLALTKLEEALMWSNASIAKTAPQPVGTVRSGVMSIEPATVADLIDPLVGPTDAAAGPSA</sequence>
<proteinExistence type="predicted"/>
<accession>A0A1T8KP98</accession>
<keyword evidence="1" id="KW-0547">Nucleotide-binding</keyword>
<organism evidence="3 4">
    <name type="scientific">Mycobacteroides abscessus subsp. massiliense</name>
    <dbReference type="NCBI Taxonomy" id="1962118"/>
    <lineage>
        <taxon>Bacteria</taxon>
        <taxon>Bacillati</taxon>
        <taxon>Actinomycetota</taxon>
        <taxon>Actinomycetes</taxon>
        <taxon>Mycobacteriales</taxon>
        <taxon>Mycobacteriaceae</taxon>
        <taxon>Mycobacteroides</taxon>
        <taxon>Mycobacteroides abscessus</taxon>
    </lineage>
</organism>
<dbReference type="GO" id="GO:0000166">
    <property type="term" value="F:nucleotide binding"/>
    <property type="evidence" value="ECO:0007669"/>
    <property type="project" value="UniProtKB-KW"/>
</dbReference>
<name>A0A1T8KP98_9MYCO</name>
<evidence type="ECO:0000313" key="3">
    <source>
        <dbReference type="EMBL" id="SKL84318.1"/>
    </source>
</evidence>
<dbReference type="RefSeq" id="WP_207553963.1">
    <property type="nucleotide sequence ID" value="NZ_FVGW01000002.1"/>
</dbReference>
<reference evidence="3 4" key="1">
    <citation type="submission" date="2016-11" db="EMBL/GenBank/DDBJ databases">
        <authorList>
            <consortium name="Pathogen Informatics"/>
        </authorList>
    </citation>
    <scope>NUCLEOTIDE SEQUENCE [LARGE SCALE GENOMIC DNA]</scope>
    <source>
        <strain evidence="3 4">911</strain>
    </source>
</reference>
<evidence type="ECO:0000259" key="2">
    <source>
        <dbReference type="Pfam" id="PF24729"/>
    </source>
</evidence>
<dbReference type="InterPro" id="IPR056098">
    <property type="entry name" value="Acb2/Tad1_hairpin"/>
</dbReference>
<evidence type="ECO:0000256" key="1">
    <source>
        <dbReference type="ARBA" id="ARBA00022741"/>
    </source>
</evidence>
<gene>
    <name evidence="3" type="ORF">SAMEA2259716_01819</name>
</gene>
<dbReference type="AlphaFoldDB" id="A0A1T8KP98"/>
<protein>
    <recommendedName>
        <fullName evidence="2">Acb2/Tad1 hairpin domain-containing protein</fullName>
    </recommendedName>
</protein>
<feature type="domain" description="Acb2/Tad1 hairpin" evidence="2">
    <location>
        <begin position="11"/>
        <end position="72"/>
    </location>
</feature>